<feature type="transmembrane region" description="Helical" evidence="1">
    <location>
        <begin position="12"/>
        <end position="29"/>
    </location>
</feature>
<feature type="domain" description="CAAX prenyl protease 2/Lysostaphin resistance protein A-like" evidence="2">
    <location>
        <begin position="109"/>
        <end position="202"/>
    </location>
</feature>
<dbReference type="PANTHER" id="PTHR35797:SF1">
    <property type="entry name" value="PROTEASE"/>
    <property type="match status" value="1"/>
</dbReference>
<feature type="transmembrane region" description="Helical" evidence="1">
    <location>
        <begin position="49"/>
        <end position="66"/>
    </location>
</feature>
<protein>
    <submittedName>
        <fullName evidence="3">CPBP family intramembrane metalloprotease</fullName>
    </submittedName>
</protein>
<evidence type="ECO:0000313" key="4">
    <source>
        <dbReference type="Proteomes" id="UP001284033"/>
    </source>
</evidence>
<feature type="transmembrane region" description="Helical" evidence="1">
    <location>
        <begin position="166"/>
        <end position="187"/>
    </location>
</feature>
<feature type="transmembrane region" description="Helical" evidence="1">
    <location>
        <begin position="104"/>
        <end position="120"/>
    </location>
</feature>
<evidence type="ECO:0000256" key="1">
    <source>
        <dbReference type="SAM" id="Phobius"/>
    </source>
</evidence>
<dbReference type="AlphaFoldDB" id="A0AAP6HFQ0"/>
<gene>
    <name evidence="3" type="ORF">PG303_08325</name>
</gene>
<dbReference type="Pfam" id="PF02517">
    <property type="entry name" value="Rce1-like"/>
    <property type="match status" value="1"/>
</dbReference>
<feature type="transmembrane region" description="Helical" evidence="1">
    <location>
        <begin position="78"/>
        <end position="98"/>
    </location>
</feature>
<dbReference type="EMBL" id="JAQZHK010000006">
    <property type="protein sequence ID" value="MDY3513217.1"/>
    <property type="molecule type" value="Genomic_DNA"/>
</dbReference>
<feature type="transmembrane region" description="Helical" evidence="1">
    <location>
        <begin position="199"/>
        <end position="224"/>
    </location>
</feature>
<dbReference type="PANTHER" id="PTHR35797">
    <property type="entry name" value="PROTEASE-RELATED"/>
    <property type="match status" value="1"/>
</dbReference>
<accession>A0AAP6HFQ0</accession>
<evidence type="ECO:0000313" key="3">
    <source>
        <dbReference type="EMBL" id="MDY3513217.1"/>
    </source>
</evidence>
<keyword evidence="3" id="KW-0482">Metalloprotease</keyword>
<proteinExistence type="predicted"/>
<comment type="caution">
    <text evidence="3">The sequence shown here is derived from an EMBL/GenBank/DDBJ whole genome shotgun (WGS) entry which is preliminary data.</text>
</comment>
<dbReference type="InterPro" id="IPR042150">
    <property type="entry name" value="MmRce1-like"/>
</dbReference>
<dbReference type="GO" id="GO:0008237">
    <property type="term" value="F:metallopeptidase activity"/>
    <property type="evidence" value="ECO:0007669"/>
    <property type="project" value="UniProtKB-KW"/>
</dbReference>
<keyword evidence="1" id="KW-0472">Membrane</keyword>
<dbReference type="GO" id="GO:0004175">
    <property type="term" value="F:endopeptidase activity"/>
    <property type="evidence" value="ECO:0007669"/>
    <property type="project" value="UniProtKB-ARBA"/>
</dbReference>
<dbReference type="GO" id="GO:0080120">
    <property type="term" value="P:CAAX-box protein maturation"/>
    <property type="evidence" value="ECO:0007669"/>
    <property type="project" value="UniProtKB-ARBA"/>
</dbReference>
<sequence>MNELKKVNWLRVLLFYGILLLSTFLARKLPNILQVILGKFTEINIPWNYNHGIAILLISFIFYKFSDIKSGFSLLGTNKLKSILFPIVLLTGYTIYGIENKEGINPHPWAFIFCLFTLIYDIMEEYTWRGYLIESLEKTNLIIKSLISGVFWGVWHLLIFRDFEQYGGFGIFLVFCILFSFLLTFSISRTKSIIVPATIHALLIRTNIVTLICFLIYVILLFTWNKKLKNTHRSK</sequence>
<feature type="transmembrane region" description="Helical" evidence="1">
    <location>
        <begin position="141"/>
        <end position="160"/>
    </location>
</feature>
<keyword evidence="3" id="KW-0645">Protease</keyword>
<dbReference type="Proteomes" id="UP001284033">
    <property type="component" value="Unassembled WGS sequence"/>
</dbReference>
<keyword evidence="1" id="KW-1133">Transmembrane helix</keyword>
<name>A0AAP6HFQ0_RIEAN</name>
<keyword evidence="1" id="KW-0812">Transmembrane</keyword>
<dbReference type="RefSeq" id="WP_109475167.1">
    <property type="nucleotide sequence ID" value="NZ_CP110126.1"/>
</dbReference>
<organism evidence="3 4">
    <name type="scientific">Riemerella anatipestifer</name>
    <name type="common">Moraxella anatipestifer</name>
    <dbReference type="NCBI Taxonomy" id="34085"/>
    <lineage>
        <taxon>Bacteria</taxon>
        <taxon>Pseudomonadati</taxon>
        <taxon>Bacteroidota</taxon>
        <taxon>Flavobacteriia</taxon>
        <taxon>Flavobacteriales</taxon>
        <taxon>Weeksellaceae</taxon>
        <taxon>Riemerella</taxon>
    </lineage>
</organism>
<evidence type="ECO:0000259" key="2">
    <source>
        <dbReference type="Pfam" id="PF02517"/>
    </source>
</evidence>
<reference evidence="3" key="1">
    <citation type="submission" date="2023-01" db="EMBL/GenBank/DDBJ databases">
        <title>Genome-based studies on antimicrobial resistance profiles of Riemerella anatipestifer in China, 1994 to 2021.</title>
        <authorList>
            <person name="Yang Z."/>
            <person name="Zhu D."/>
        </authorList>
    </citation>
    <scope>NUCLEOTIDE SEQUENCE</scope>
    <source>
        <strain evidence="3">RCAD1218</strain>
    </source>
</reference>
<keyword evidence="3" id="KW-0378">Hydrolase</keyword>
<dbReference type="InterPro" id="IPR003675">
    <property type="entry name" value="Rce1/LyrA-like_dom"/>
</dbReference>